<keyword evidence="8 16" id="KW-0479">Metal-binding</keyword>
<dbReference type="PANTHER" id="PTHR11076">
    <property type="entry name" value="DNA REPAIR POLYMERASE UMUC / TRANSFERASE FAMILY MEMBER"/>
    <property type="match status" value="1"/>
</dbReference>
<evidence type="ECO:0000259" key="17">
    <source>
        <dbReference type="PROSITE" id="PS50173"/>
    </source>
</evidence>
<dbReference type="PROSITE" id="PS50173">
    <property type="entry name" value="UMUC"/>
    <property type="match status" value="1"/>
</dbReference>
<evidence type="ECO:0000256" key="11">
    <source>
        <dbReference type="ARBA" id="ARBA00022932"/>
    </source>
</evidence>
<evidence type="ECO:0000256" key="12">
    <source>
        <dbReference type="ARBA" id="ARBA00023125"/>
    </source>
</evidence>
<dbReference type="SUPFAM" id="SSF56672">
    <property type="entry name" value="DNA/RNA polymerases"/>
    <property type="match status" value="1"/>
</dbReference>
<dbReference type="InterPro" id="IPR043502">
    <property type="entry name" value="DNA/RNA_pol_sf"/>
</dbReference>
<evidence type="ECO:0000313" key="19">
    <source>
        <dbReference type="Proteomes" id="UP001501599"/>
    </source>
</evidence>
<dbReference type="Pfam" id="PF11799">
    <property type="entry name" value="IMS_C"/>
    <property type="match status" value="1"/>
</dbReference>
<evidence type="ECO:0000256" key="5">
    <source>
        <dbReference type="ARBA" id="ARBA00022679"/>
    </source>
</evidence>
<comment type="similarity">
    <text evidence="2 16">Belongs to the DNA polymerase type-Y family.</text>
</comment>
<keyword evidence="10 16" id="KW-0460">Magnesium</keyword>
<dbReference type="Pfam" id="PF00817">
    <property type="entry name" value="IMS"/>
    <property type="match status" value="1"/>
</dbReference>
<evidence type="ECO:0000256" key="9">
    <source>
        <dbReference type="ARBA" id="ARBA00022763"/>
    </source>
</evidence>
<evidence type="ECO:0000256" key="6">
    <source>
        <dbReference type="ARBA" id="ARBA00022695"/>
    </source>
</evidence>
<dbReference type="Gene3D" id="3.40.1170.60">
    <property type="match status" value="1"/>
</dbReference>
<keyword evidence="3 16" id="KW-0515">Mutator protein</keyword>
<keyword evidence="7 16" id="KW-0235">DNA replication</keyword>
<comment type="subunit">
    <text evidence="16">Monomer.</text>
</comment>
<dbReference type="RefSeq" id="WP_344342126.1">
    <property type="nucleotide sequence ID" value="NZ_BAAAQT010000005.1"/>
</dbReference>
<feature type="domain" description="UmuC" evidence="17">
    <location>
        <begin position="23"/>
        <end position="203"/>
    </location>
</feature>
<evidence type="ECO:0000256" key="3">
    <source>
        <dbReference type="ARBA" id="ARBA00022457"/>
    </source>
</evidence>
<dbReference type="Gene3D" id="3.30.70.270">
    <property type="match status" value="1"/>
</dbReference>
<evidence type="ECO:0000313" key="18">
    <source>
        <dbReference type="EMBL" id="GAA2173191.1"/>
    </source>
</evidence>
<dbReference type="InterPro" id="IPR001126">
    <property type="entry name" value="UmuC"/>
</dbReference>
<evidence type="ECO:0000256" key="16">
    <source>
        <dbReference type="HAMAP-Rule" id="MF_01113"/>
    </source>
</evidence>
<dbReference type="NCBIfam" id="NF002677">
    <property type="entry name" value="PRK02406.1"/>
    <property type="match status" value="1"/>
</dbReference>
<dbReference type="SUPFAM" id="SSF100879">
    <property type="entry name" value="Lesion bypass DNA polymerase (Y-family), little finger domain"/>
    <property type="match status" value="1"/>
</dbReference>
<dbReference type="InterPro" id="IPR053848">
    <property type="entry name" value="IMS_HHH_1"/>
</dbReference>
<evidence type="ECO:0000256" key="10">
    <source>
        <dbReference type="ARBA" id="ARBA00022842"/>
    </source>
</evidence>
<dbReference type="InterPro" id="IPR050116">
    <property type="entry name" value="DNA_polymerase-Y"/>
</dbReference>
<evidence type="ECO:0000256" key="4">
    <source>
        <dbReference type="ARBA" id="ARBA00022490"/>
    </source>
</evidence>
<sequence>MSKQDGSNRMVSSLDVDDASATILHVDLDAFFASASLIARPDLRGLPVVIGHDSSRSVVTAATYEARRYGVHSAMPMGRALQLCPNAVILEPDFALYSRLSHEVMAILDDFSPEVERLGIDEAFVDVAGARRLLGGAVAIGTAIRERVRAETGLVASVGASSTKFIAKLASGRAKPDGLLVVPADEAVAFLHPQPVGALWGVGERTQERLERYGLRTVSDVAHTPLATLSGWFGPSLGPHLHALAWARDVRAVRERARERSMGHNHTFGVDVTDRDDLRSEILRLGTGVGRRLRAAGAVGRTVTLRVRFHDFRTITRSRTLPDATDVTRVIVETAWTLLDELDDPTPVRLLGVQMTQLSDPSDAGLLWDDSEDWGSAERAMDAVHDRFGTLAVTPASMLRRERKREDAGPSGGD</sequence>
<dbReference type="HAMAP" id="MF_01113">
    <property type="entry name" value="DNApol_IV"/>
    <property type="match status" value="1"/>
</dbReference>
<dbReference type="EC" id="2.7.7.7" evidence="16"/>
<keyword evidence="11 16" id="KW-0239">DNA-directed DNA polymerase</keyword>
<dbReference type="PANTHER" id="PTHR11076:SF33">
    <property type="entry name" value="DNA POLYMERASE KAPPA"/>
    <property type="match status" value="1"/>
</dbReference>
<comment type="caution">
    <text evidence="18">The sequence shown here is derived from an EMBL/GenBank/DDBJ whole genome shotgun (WGS) entry which is preliminary data.</text>
</comment>
<evidence type="ECO:0000256" key="15">
    <source>
        <dbReference type="ARBA" id="ARBA00049244"/>
    </source>
</evidence>
<accession>A0ABN3APQ7</accession>
<evidence type="ECO:0000256" key="2">
    <source>
        <dbReference type="ARBA" id="ARBA00010945"/>
    </source>
</evidence>
<keyword evidence="12 16" id="KW-0238">DNA-binding</keyword>
<dbReference type="Gene3D" id="1.10.150.20">
    <property type="entry name" value="5' to 3' exonuclease, C-terminal subdomain"/>
    <property type="match status" value="1"/>
</dbReference>
<keyword evidence="9 16" id="KW-0227">DNA damage</keyword>
<dbReference type="InterPro" id="IPR043128">
    <property type="entry name" value="Rev_trsase/Diguanyl_cyclase"/>
</dbReference>
<dbReference type="NCBIfam" id="NF003015">
    <property type="entry name" value="PRK03858.1"/>
    <property type="match status" value="1"/>
</dbReference>
<name>A0ABN3APQ7_9MICO</name>
<dbReference type="InterPro" id="IPR017961">
    <property type="entry name" value="DNA_pol_Y-fam_little_finger"/>
</dbReference>
<feature type="site" description="Substrate discrimination" evidence="16">
    <location>
        <position position="32"/>
    </location>
</feature>
<reference evidence="18 19" key="1">
    <citation type="journal article" date="2019" name="Int. J. Syst. Evol. Microbiol.">
        <title>The Global Catalogue of Microorganisms (GCM) 10K type strain sequencing project: providing services to taxonomists for standard genome sequencing and annotation.</title>
        <authorList>
            <consortium name="The Broad Institute Genomics Platform"/>
            <consortium name="The Broad Institute Genome Sequencing Center for Infectious Disease"/>
            <person name="Wu L."/>
            <person name="Ma J."/>
        </authorList>
    </citation>
    <scope>NUCLEOTIDE SEQUENCE [LARGE SCALE GENOMIC DNA]</scope>
    <source>
        <strain evidence="18 19">JCM 16026</strain>
    </source>
</reference>
<keyword evidence="5 16" id="KW-0808">Transferase</keyword>
<gene>
    <name evidence="16 18" type="primary">dinB</name>
    <name evidence="18" type="ORF">GCM10009846_14150</name>
</gene>
<keyword evidence="13 16" id="KW-0234">DNA repair</keyword>
<keyword evidence="4 16" id="KW-0963">Cytoplasm</keyword>
<comment type="catalytic activity">
    <reaction evidence="15 16">
        <text>DNA(n) + a 2'-deoxyribonucleoside 5'-triphosphate = DNA(n+1) + diphosphate</text>
        <dbReference type="Rhea" id="RHEA:22508"/>
        <dbReference type="Rhea" id="RHEA-COMP:17339"/>
        <dbReference type="Rhea" id="RHEA-COMP:17340"/>
        <dbReference type="ChEBI" id="CHEBI:33019"/>
        <dbReference type="ChEBI" id="CHEBI:61560"/>
        <dbReference type="ChEBI" id="CHEBI:173112"/>
        <dbReference type="EC" id="2.7.7.7"/>
    </reaction>
</comment>
<organism evidence="18 19">
    <name type="scientific">Agrococcus versicolor</name>
    <dbReference type="NCBI Taxonomy" id="501482"/>
    <lineage>
        <taxon>Bacteria</taxon>
        <taxon>Bacillati</taxon>
        <taxon>Actinomycetota</taxon>
        <taxon>Actinomycetes</taxon>
        <taxon>Micrococcales</taxon>
        <taxon>Microbacteriaceae</taxon>
        <taxon>Agrococcus</taxon>
    </lineage>
</organism>
<feature type="binding site" evidence="16">
    <location>
        <position position="121"/>
    </location>
    <ligand>
        <name>Mg(2+)</name>
        <dbReference type="ChEBI" id="CHEBI:18420"/>
    </ligand>
</feature>
<dbReference type="InterPro" id="IPR036775">
    <property type="entry name" value="DNA_pol_Y-fam_lit_finger_sf"/>
</dbReference>
<proteinExistence type="inferred from homology"/>
<dbReference type="InterPro" id="IPR022880">
    <property type="entry name" value="DNApol_IV"/>
</dbReference>
<dbReference type="Gene3D" id="3.30.1490.100">
    <property type="entry name" value="DNA polymerase, Y-family, little finger domain"/>
    <property type="match status" value="1"/>
</dbReference>
<keyword evidence="6 16" id="KW-0548">Nucleotidyltransferase</keyword>
<protein>
    <recommendedName>
        <fullName evidence="16">DNA polymerase IV</fullName>
        <shortName evidence="16">Pol IV</shortName>
        <ecNumber evidence="16">2.7.7.7</ecNumber>
    </recommendedName>
</protein>
<evidence type="ECO:0000256" key="7">
    <source>
        <dbReference type="ARBA" id="ARBA00022705"/>
    </source>
</evidence>
<dbReference type="EMBL" id="BAAAQT010000005">
    <property type="protein sequence ID" value="GAA2173191.1"/>
    <property type="molecule type" value="Genomic_DNA"/>
</dbReference>
<dbReference type="CDD" id="cd03586">
    <property type="entry name" value="PolY_Pol_IV_kappa"/>
    <property type="match status" value="1"/>
</dbReference>
<dbReference type="Pfam" id="PF21999">
    <property type="entry name" value="IMS_HHH_1"/>
    <property type="match status" value="1"/>
</dbReference>
<evidence type="ECO:0000256" key="1">
    <source>
        <dbReference type="ARBA" id="ARBA00004496"/>
    </source>
</evidence>
<comment type="subcellular location">
    <subcellularLocation>
        <location evidence="1 16">Cytoplasm</location>
    </subcellularLocation>
</comment>
<feature type="active site" evidence="16">
    <location>
        <position position="122"/>
    </location>
</feature>
<keyword evidence="19" id="KW-1185">Reference proteome</keyword>
<evidence type="ECO:0000256" key="13">
    <source>
        <dbReference type="ARBA" id="ARBA00023204"/>
    </source>
</evidence>
<comment type="cofactor">
    <cofactor evidence="16">
        <name>Mg(2+)</name>
        <dbReference type="ChEBI" id="CHEBI:18420"/>
    </cofactor>
    <text evidence="16">Binds 2 magnesium ions per subunit.</text>
</comment>
<feature type="binding site" evidence="16">
    <location>
        <position position="27"/>
    </location>
    <ligand>
        <name>Mg(2+)</name>
        <dbReference type="ChEBI" id="CHEBI:18420"/>
    </ligand>
</feature>
<dbReference type="Proteomes" id="UP001501599">
    <property type="component" value="Unassembled WGS sequence"/>
</dbReference>
<evidence type="ECO:0000256" key="8">
    <source>
        <dbReference type="ARBA" id="ARBA00022723"/>
    </source>
</evidence>
<comment type="function">
    <text evidence="14 16">Poorly processive, error-prone DNA polymerase involved in untargeted mutagenesis. Copies undamaged DNA at stalled replication forks, which arise in vivo from mismatched or misaligned primer ends. These misaligned primers can be extended by PolIV. Exhibits no 3'-5' exonuclease (proofreading) activity. May be involved in translesional synthesis, in conjunction with the beta clamp from PolIII.</text>
</comment>
<evidence type="ECO:0000256" key="14">
    <source>
        <dbReference type="ARBA" id="ARBA00025589"/>
    </source>
</evidence>